<name>A0A8X8KKB0_9RHOB</name>
<feature type="transmembrane region" description="Helical" evidence="1">
    <location>
        <begin position="19"/>
        <end position="41"/>
    </location>
</feature>
<keyword evidence="1" id="KW-1133">Transmembrane helix</keyword>
<keyword evidence="1" id="KW-0472">Membrane</keyword>
<dbReference type="RefSeq" id="WP_152824695.1">
    <property type="nucleotide sequence ID" value="NZ_WHUT02000003.1"/>
</dbReference>
<accession>A0A8X8KKB0</accession>
<dbReference type="AlphaFoldDB" id="A0A8X8KKB0"/>
<dbReference type="InterPro" id="IPR045519">
    <property type="entry name" value="DUF6476"/>
</dbReference>
<organism evidence="2 3">
    <name type="scientific">Fertoeibacter niger</name>
    <dbReference type="NCBI Taxonomy" id="2656921"/>
    <lineage>
        <taxon>Bacteria</taxon>
        <taxon>Pseudomonadati</taxon>
        <taxon>Pseudomonadota</taxon>
        <taxon>Alphaproteobacteria</taxon>
        <taxon>Rhodobacterales</taxon>
        <taxon>Paracoccaceae</taxon>
        <taxon>Fertoeibacter</taxon>
    </lineage>
</organism>
<protein>
    <submittedName>
        <fullName evidence="2">Uncharacterized protein</fullName>
    </submittedName>
</protein>
<evidence type="ECO:0000313" key="3">
    <source>
        <dbReference type="Proteomes" id="UP000484076"/>
    </source>
</evidence>
<sequence length="111" mass="11274">MAQAPADDGLPPSVRLLKWLVIILTAVMIVGLIIIVAVIVIRLPQSAGPAAGPSASLALPEKLALPAGTSPAAVTFGQGWVAIVTTDERILVFDSSTGALRQEVAIAPGAE</sequence>
<keyword evidence="1" id="KW-0812">Transmembrane</keyword>
<dbReference type="EMBL" id="WHUT02000003">
    <property type="protein sequence ID" value="NUB44074.1"/>
    <property type="molecule type" value="Genomic_DNA"/>
</dbReference>
<comment type="caution">
    <text evidence="2">The sequence shown here is derived from an EMBL/GenBank/DDBJ whole genome shotgun (WGS) entry which is preliminary data.</text>
</comment>
<evidence type="ECO:0000256" key="1">
    <source>
        <dbReference type="SAM" id="Phobius"/>
    </source>
</evidence>
<proteinExistence type="predicted"/>
<dbReference type="Pfam" id="PF20082">
    <property type="entry name" value="DUF6476"/>
    <property type="match status" value="1"/>
</dbReference>
<keyword evidence="3" id="KW-1185">Reference proteome</keyword>
<gene>
    <name evidence="2" type="ORF">GEU84_006755</name>
</gene>
<evidence type="ECO:0000313" key="2">
    <source>
        <dbReference type="EMBL" id="NUB44074.1"/>
    </source>
</evidence>
<reference evidence="2" key="1">
    <citation type="submission" date="2020-05" db="EMBL/GenBank/DDBJ databases">
        <title>Fertoebacter nigrum gen. nov., sp. nov., a new member of the family Rhodobacteraceae.</title>
        <authorList>
            <person name="Szuroczki S."/>
            <person name="Abbaszade G."/>
            <person name="Buni D."/>
            <person name="Schumann P."/>
            <person name="Toth E."/>
        </authorList>
    </citation>
    <scope>NUCLEOTIDE SEQUENCE</scope>
    <source>
        <strain evidence="2">RG-N-1a</strain>
    </source>
</reference>
<dbReference type="Proteomes" id="UP000484076">
    <property type="component" value="Unassembled WGS sequence"/>
</dbReference>